<name>A0A8J7IKG2_9RHOB</name>
<dbReference type="SMART" id="SM00867">
    <property type="entry name" value="YceI"/>
    <property type="match status" value="1"/>
</dbReference>
<dbReference type="EMBL" id="JAELVR010000016">
    <property type="protein sequence ID" value="MBJ6373592.1"/>
    <property type="molecule type" value="Genomic_DNA"/>
</dbReference>
<feature type="signal peptide" evidence="1">
    <location>
        <begin position="1"/>
        <end position="19"/>
    </location>
</feature>
<feature type="chain" id="PRO_5035299560" evidence="1">
    <location>
        <begin position="20"/>
        <end position="194"/>
    </location>
</feature>
<dbReference type="PANTHER" id="PTHR34406">
    <property type="entry name" value="PROTEIN YCEI"/>
    <property type="match status" value="1"/>
</dbReference>
<evidence type="ECO:0000313" key="3">
    <source>
        <dbReference type="EMBL" id="MBJ6373592.1"/>
    </source>
</evidence>
<gene>
    <name evidence="3" type="ORF">JF290_18895</name>
</gene>
<dbReference type="InterPro" id="IPR036761">
    <property type="entry name" value="TTHA0802/YceI-like_sf"/>
</dbReference>
<evidence type="ECO:0000256" key="1">
    <source>
        <dbReference type="SAM" id="SignalP"/>
    </source>
</evidence>
<reference evidence="3" key="1">
    <citation type="submission" date="2020-12" db="EMBL/GenBank/DDBJ databases">
        <title>Sedimentitalea sp. nov., isolated from sand in Incheon.</title>
        <authorList>
            <person name="Kim W."/>
        </authorList>
    </citation>
    <scope>NUCLEOTIDE SEQUENCE</scope>
    <source>
        <strain evidence="3">CAU 1593</strain>
    </source>
</reference>
<keyword evidence="4" id="KW-1185">Reference proteome</keyword>
<proteinExistence type="predicted"/>
<organism evidence="3 4">
    <name type="scientific">Sedimentitalea arenosa</name>
    <dbReference type="NCBI Taxonomy" id="2798803"/>
    <lineage>
        <taxon>Bacteria</taxon>
        <taxon>Pseudomonadati</taxon>
        <taxon>Pseudomonadota</taxon>
        <taxon>Alphaproteobacteria</taxon>
        <taxon>Rhodobacterales</taxon>
        <taxon>Paracoccaceae</taxon>
        <taxon>Sedimentitalea</taxon>
    </lineage>
</organism>
<sequence>MRHLRFVVPFLLFALAAQAETWLANPDHTEVRAYWDHAGFSEQSLEFTRFDGSLQFSLDDVPQSNAFFAIPVESMVTGVAQLDRDLRGPTFFDVERYPNITFQSTGFQQVGQRAVKVTGDLTIKDVTREVVFDVTVRNVGDHPVGRFFEPFQGKWLGVTAVTEIKRSDWGMGAFVPIGSDEIRIEINSELRAQD</sequence>
<dbReference type="Proteomes" id="UP000619079">
    <property type="component" value="Unassembled WGS sequence"/>
</dbReference>
<dbReference type="RefSeq" id="WP_199026465.1">
    <property type="nucleotide sequence ID" value="NZ_JAELVR010000016.1"/>
</dbReference>
<comment type="caution">
    <text evidence="3">The sequence shown here is derived from an EMBL/GenBank/DDBJ whole genome shotgun (WGS) entry which is preliminary data.</text>
</comment>
<dbReference type="PANTHER" id="PTHR34406:SF1">
    <property type="entry name" value="PROTEIN YCEI"/>
    <property type="match status" value="1"/>
</dbReference>
<dbReference type="Gene3D" id="2.40.128.110">
    <property type="entry name" value="Lipid/polyisoprenoid-binding, YceI-like"/>
    <property type="match status" value="1"/>
</dbReference>
<dbReference type="InterPro" id="IPR007372">
    <property type="entry name" value="Lipid/polyisoprenoid-bd_YceI"/>
</dbReference>
<dbReference type="Pfam" id="PF04264">
    <property type="entry name" value="YceI"/>
    <property type="match status" value="1"/>
</dbReference>
<dbReference type="SUPFAM" id="SSF101874">
    <property type="entry name" value="YceI-like"/>
    <property type="match status" value="1"/>
</dbReference>
<evidence type="ECO:0000259" key="2">
    <source>
        <dbReference type="SMART" id="SM00867"/>
    </source>
</evidence>
<protein>
    <submittedName>
        <fullName evidence="3">YceI family protein</fullName>
    </submittedName>
</protein>
<keyword evidence="1" id="KW-0732">Signal</keyword>
<accession>A0A8J7IKG2</accession>
<feature type="domain" description="Lipid/polyisoprenoid-binding YceI-like" evidence="2">
    <location>
        <begin position="21"/>
        <end position="191"/>
    </location>
</feature>
<dbReference type="AlphaFoldDB" id="A0A8J7IKG2"/>
<evidence type="ECO:0000313" key="4">
    <source>
        <dbReference type="Proteomes" id="UP000619079"/>
    </source>
</evidence>